<dbReference type="InterPro" id="IPR013103">
    <property type="entry name" value="RVT_2"/>
</dbReference>
<feature type="compositionally biased region" description="Polar residues" evidence="1">
    <location>
        <begin position="40"/>
        <end position="54"/>
    </location>
</feature>
<proteinExistence type="predicted"/>
<feature type="region of interest" description="Disordered" evidence="1">
    <location>
        <begin position="40"/>
        <end position="59"/>
    </location>
</feature>
<name>A0A2N9G2B1_FAGSY</name>
<dbReference type="AlphaFoldDB" id="A0A2N9G2B1"/>
<dbReference type="Pfam" id="PF07727">
    <property type="entry name" value="RVT_2"/>
    <property type="match status" value="1"/>
</dbReference>
<protein>
    <recommendedName>
        <fullName evidence="2">Reverse transcriptase Ty1/copia-type domain-containing protein</fullName>
    </recommendedName>
</protein>
<dbReference type="EMBL" id="OIVN01001394">
    <property type="protein sequence ID" value="SPC93470.1"/>
    <property type="molecule type" value="Genomic_DNA"/>
</dbReference>
<evidence type="ECO:0000313" key="3">
    <source>
        <dbReference type="EMBL" id="SPC93470.1"/>
    </source>
</evidence>
<organism evidence="3">
    <name type="scientific">Fagus sylvatica</name>
    <name type="common">Beechnut</name>
    <dbReference type="NCBI Taxonomy" id="28930"/>
    <lineage>
        <taxon>Eukaryota</taxon>
        <taxon>Viridiplantae</taxon>
        <taxon>Streptophyta</taxon>
        <taxon>Embryophyta</taxon>
        <taxon>Tracheophyta</taxon>
        <taxon>Spermatophyta</taxon>
        <taxon>Magnoliopsida</taxon>
        <taxon>eudicotyledons</taxon>
        <taxon>Gunneridae</taxon>
        <taxon>Pentapetalae</taxon>
        <taxon>rosids</taxon>
        <taxon>fabids</taxon>
        <taxon>Fagales</taxon>
        <taxon>Fagaceae</taxon>
        <taxon>Fagus</taxon>
    </lineage>
</organism>
<evidence type="ECO:0000259" key="2">
    <source>
        <dbReference type="Pfam" id="PF07727"/>
    </source>
</evidence>
<evidence type="ECO:0000256" key="1">
    <source>
        <dbReference type="SAM" id="MobiDB-lite"/>
    </source>
</evidence>
<accession>A0A2N9G2B1</accession>
<sequence>MTPIFTDLSVALYPDLVRDFAPPPSSSDVPSLASPLAVGSLTSDPVSPAPSKSSTDFDIRRSHQSTVDCKWIYKIKTGADGSIKRYKARLVAKGFTQEYGINYEETFAHVVRLTSVRSCRCHEEVYMQPPRGSPDSMNQVCCLRRAFYSLKQAHRAWTSTIPTFFSKASLIDSKTASSPLELNVKLNATDDLVWVDPTNKKQSVLPAVRWHQHSWVLLRPFSTPIHFDNRSAIHIAHNDVFHERTIRVHGLFPVIRNHLTASAFLEFHIYEPPFNSWTLPLRRSSPDLSVATRIDWIQHCTCLHAPTKDSASPDTRTRTSMH</sequence>
<feature type="domain" description="Reverse transcriptase Ty1/copia-type" evidence="2">
    <location>
        <begin position="64"/>
        <end position="117"/>
    </location>
</feature>
<gene>
    <name evidence="3" type="ORF">FSB_LOCUS21352</name>
</gene>
<reference evidence="3" key="1">
    <citation type="submission" date="2018-02" db="EMBL/GenBank/DDBJ databases">
        <authorList>
            <person name="Cohen D.B."/>
            <person name="Kent A.D."/>
        </authorList>
    </citation>
    <scope>NUCLEOTIDE SEQUENCE</scope>
</reference>